<dbReference type="AlphaFoldDB" id="A0A7G6X0K0"/>
<organism evidence="1 2">
    <name type="scientific">Kribbella qitaiheensis</name>
    <dbReference type="NCBI Taxonomy" id="1544730"/>
    <lineage>
        <taxon>Bacteria</taxon>
        <taxon>Bacillati</taxon>
        <taxon>Actinomycetota</taxon>
        <taxon>Actinomycetes</taxon>
        <taxon>Propionibacteriales</taxon>
        <taxon>Kribbellaceae</taxon>
        <taxon>Kribbella</taxon>
    </lineage>
</organism>
<evidence type="ECO:0000313" key="1">
    <source>
        <dbReference type="EMBL" id="QNE19765.1"/>
    </source>
</evidence>
<dbReference type="EMBL" id="CP043661">
    <property type="protein sequence ID" value="QNE19765.1"/>
    <property type="molecule type" value="Genomic_DNA"/>
</dbReference>
<dbReference type="KEGG" id="kqi:F1D05_19885"/>
<reference evidence="1 2" key="2">
    <citation type="journal article" date="2020" name="Microbiol. Resour. Announc.">
        <title>Antarctic desert soil bacteria exhibit high novel natural product potential, evaluated through long-read genome sequencing and comparative genomics.</title>
        <authorList>
            <person name="Benaud N."/>
            <person name="Edwards R.J."/>
            <person name="Amos T.G."/>
            <person name="D'Agostino P.M."/>
            <person name="Gutierrez-Chavez C."/>
            <person name="Montgomery K."/>
            <person name="Nicetic I."/>
            <person name="Ferrari B.C."/>
        </authorList>
    </citation>
    <scope>NUCLEOTIDE SEQUENCE [LARGE SCALE GENOMIC DNA]</scope>
    <source>
        <strain evidence="1 2">SPB151</strain>
    </source>
</reference>
<keyword evidence="2" id="KW-1185">Reference proteome</keyword>
<reference evidence="2" key="1">
    <citation type="submission" date="2019-09" db="EMBL/GenBank/DDBJ databases">
        <title>Antimicrobial potential of Antarctic Bacteria.</title>
        <authorList>
            <person name="Benaud N."/>
            <person name="Edwards R.J."/>
            <person name="Ferrari B.C."/>
        </authorList>
    </citation>
    <scope>NUCLEOTIDE SEQUENCE [LARGE SCALE GENOMIC DNA]</scope>
    <source>
        <strain evidence="2">SPB151</strain>
    </source>
</reference>
<dbReference type="Proteomes" id="UP000515563">
    <property type="component" value="Chromosome"/>
</dbReference>
<accession>A0A7G6X0K0</accession>
<protein>
    <submittedName>
        <fullName evidence="1">Uncharacterized protein</fullName>
    </submittedName>
</protein>
<evidence type="ECO:0000313" key="2">
    <source>
        <dbReference type="Proteomes" id="UP000515563"/>
    </source>
</evidence>
<sequence length="63" mass="6641">MTKGSAGSIRVRLDEIGRAFDDELAACNDAADERINGPKDAADLAPLQVVARGNLSDEATGRR</sequence>
<name>A0A7G6X0K0_9ACTN</name>
<gene>
    <name evidence="1" type="ORF">F1D05_19885</name>
</gene>
<dbReference type="RefSeq" id="WP_185441704.1">
    <property type="nucleotide sequence ID" value="NZ_CP043661.1"/>
</dbReference>
<proteinExistence type="predicted"/>